<protein>
    <recommendedName>
        <fullName evidence="5">Secreted protein</fullName>
    </recommendedName>
</protein>
<evidence type="ECO:0000256" key="1">
    <source>
        <dbReference type="SAM" id="Phobius"/>
    </source>
</evidence>
<name>A0A8H3N3P3_9EURO</name>
<evidence type="ECO:0000256" key="2">
    <source>
        <dbReference type="SAM" id="SignalP"/>
    </source>
</evidence>
<keyword evidence="1" id="KW-0472">Membrane</keyword>
<evidence type="ECO:0000313" key="3">
    <source>
        <dbReference type="EMBL" id="GFF25824.1"/>
    </source>
</evidence>
<dbReference type="EMBL" id="BLKC01000007">
    <property type="protein sequence ID" value="GFF25824.1"/>
    <property type="molecule type" value="Genomic_DNA"/>
</dbReference>
<keyword evidence="1" id="KW-0812">Transmembrane</keyword>
<evidence type="ECO:0008006" key="5">
    <source>
        <dbReference type="Google" id="ProtNLM"/>
    </source>
</evidence>
<proteinExistence type="predicted"/>
<dbReference type="AlphaFoldDB" id="A0A8H3N3P3"/>
<feature type="transmembrane region" description="Helical" evidence="1">
    <location>
        <begin position="36"/>
        <end position="54"/>
    </location>
</feature>
<comment type="caution">
    <text evidence="3">The sequence shown here is derived from an EMBL/GenBank/DDBJ whole genome shotgun (WGS) entry which is preliminary data.</text>
</comment>
<evidence type="ECO:0000313" key="4">
    <source>
        <dbReference type="Proteomes" id="UP000465221"/>
    </source>
</evidence>
<keyword evidence="1" id="KW-1133">Transmembrane helix</keyword>
<feature type="signal peptide" evidence="2">
    <location>
        <begin position="1"/>
        <end position="26"/>
    </location>
</feature>
<reference evidence="3 4" key="1">
    <citation type="submission" date="2020-01" db="EMBL/GenBank/DDBJ databases">
        <title>Draft genome sequence of Aspergillus udagawae IFM 46972.</title>
        <authorList>
            <person name="Takahashi H."/>
            <person name="Yaguchi T."/>
        </authorList>
    </citation>
    <scope>NUCLEOTIDE SEQUENCE [LARGE SCALE GENOMIC DNA]</scope>
    <source>
        <strain evidence="3 4">IFM 46972</strain>
    </source>
</reference>
<accession>A0A8H3N3P3</accession>
<organism evidence="3 4">
    <name type="scientific">Aspergillus udagawae</name>
    <dbReference type="NCBI Taxonomy" id="91492"/>
    <lineage>
        <taxon>Eukaryota</taxon>
        <taxon>Fungi</taxon>
        <taxon>Dikarya</taxon>
        <taxon>Ascomycota</taxon>
        <taxon>Pezizomycotina</taxon>
        <taxon>Eurotiomycetes</taxon>
        <taxon>Eurotiomycetidae</taxon>
        <taxon>Eurotiales</taxon>
        <taxon>Aspergillaceae</taxon>
        <taxon>Aspergillus</taxon>
        <taxon>Aspergillus subgen. Fumigati</taxon>
    </lineage>
</organism>
<sequence length="193" mass="19944">MAPPPLPPLPPLLPALPLLLLLPSSPDEVEVDLLAVAAFVGVTGFVALAGKLIVAESRVNEDEASDPSVACTETIVDVVVTVDVRIEAVTGAYPLHPGIGRRVIGRGVVILRLRVMIHRVRLRAITVGTAAQSPVDGHASLAQWTVPLYAAALRTVRHAPRSAAVLARVAEVASAADVAEGPDAQPIVAADVG</sequence>
<feature type="chain" id="PRO_5034553964" description="Secreted protein" evidence="2">
    <location>
        <begin position="27"/>
        <end position="193"/>
    </location>
</feature>
<dbReference type="Proteomes" id="UP000465221">
    <property type="component" value="Unassembled WGS sequence"/>
</dbReference>
<keyword evidence="2" id="KW-0732">Signal</keyword>
<gene>
    <name evidence="3" type="ORF">IFM46972_01558</name>
</gene>